<evidence type="ECO:0000256" key="1">
    <source>
        <dbReference type="SAM" id="MobiDB-lite"/>
    </source>
</evidence>
<proteinExistence type="predicted"/>
<dbReference type="AlphaFoldDB" id="A0AA35UNK0"/>
<feature type="region of interest" description="Disordered" evidence="1">
    <location>
        <begin position="1"/>
        <end position="79"/>
    </location>
</feature>
<protein>
    <submittedName>
        <fullName evidence="2">Uncharacterized protein</fullName>
    </submittedName>
</protein>
<organism evidence="2 3">
    <name type="scientific">Methylococcus capsulatus</name>
    <dbReference type="NCBI Taxonomy" id="414"/>
    <lineage>
        <taxon>Bacteria</taxon>
        <taxon>Pseudomonadati</taxon>
        <taxon>Pseudomonadota</taxon>
        <taxon>Gammaproteobacteria</taxon>
        <taxon>Methylococcales</taxon>
        <taxon>Methylococcaceae</taxon>
        <taxon>Methylococcus</taxon>
    </lineage>
</organism>
<dbReference type="Proteomes" id="UP001158598">
    <property type="component" value="Chromosome"/>
</dbReference>
<feature type="compositionally biased region" description="Basic residues" evidence="1">
    <location>
        <begin position="63"/>
        <end position="79"/>
    </location>
</feature>
<evidence type="ECO:0000313" key="3">
    <source>
        <dbReference type="Proteomes" id="UP001158598"/>
    </source>
</evidence>
<reference evidence="2" key="1">
    <citation type="submission" date="2023-03" db="EMBL/GenBank/DDBJ databases">
        <authorList>
            <person name="Pearce D."/>
        </authorList>
    </citation>
    <scope>NUCLEOTIDE SEQUENCE</scope>
    <source>
        <strain evidence="2">Mc</strain>
    </source>
</reference>
<dbReference type="EMBL" id="OX458332">
    <property type="protein sequence ID" value="CAI8739249.1"/>
    <property type="molecule type" value="Genomic_DNA"/>
</dbReference>
<sequence>MPHAVANSDGNDGFPRPGPLPKGEGDSAFAPRLLITPMSHQSDLIGPHGNEAGRFTPPPIKAIHGKTTSRRQKNAQKAA</sequence>
<accession>A0AA35UNK0</accession>
<evidence type="ECO:0000313" key="2">
    <source>
        <dbReference type="EMBL" id="CAI8739249.1"/>
    </source>
</evidence>
<name>A0AA35UNK0_METCP</name>
<gene>
    <name evidence="2" type="ORF">MCNOR_0429</name>
</gene>